<evidence type="ECO:0000256" key="4">
    <source>
        <dbReference type="SAM" id="SignalP"/>
    </source>
</evidence>
<feature type="repeat" description="TPR" evidence="3">
    <location>
        <begin position="296"/>
        <end position="329"/>
    </location>
</feature>
<protein>
    <recommendedName>
        <fullName evidence="7">Tetratricopeptide repeat protein</fullName>
    </recommendedName>
</protein>
<dbReference type="EMBL" id="BAABCV010000003">
    <property type="protein sequence ID" value="GAA4090089.1"/>
    <property type="molecule type" value="Genomic_DNA"/>
</dbReference>
<dbReference type="Pfam" id="PF13432">
    <property type="entry name" value="TPR_16"/>
    <property type="match status" value="1"/>
</dbReference>
<keyword evidence="2 3" id="KW-0802">TPR repeat</keyword>
<evidence type="ECO:0008006" key="7">
    <source>
        <dbReference type="Google" id="ProtNLM"/>
    </source>
</evidence>
<evidence type="ECO:0000313" key="6">
    <source>
        <dbReference type="Proteomes" id="UP001500841"/>
    </source>
</evidence>
<dbReference type="SUPFAM" id="SSF48439">
    <property type="entry name" value="Protein prenylyltransferase"/>
    <property type="match status" value="1"/>
</dbReference>
<proteinExistence type="predicted"/>
<feature type="chain" id="PRO_5047043783" description="Tetratricopeptide repeat protein" evidence="4">
    <location>
        <begin position="21"/>
        <end position="421"/>
    </location>
</feature>
<keyword evidence="1" id="KW-0677">Repeat</keyword>
<dbReference type="InterPro" id="IPR011990">
    <property type="entry name" value="TPR-like_helical_dom_sf"/>
</dbReference>
<dbReference type="InterPro" id="IPR050498">
    <property type="entry name" value="Ycf3"/>
</dbReference>
<dbReference type="Gene3D" id="1.25.40.10">
    <property type="entry name" value="Tetratricopeptide repeat domain"/>
    <property type="match status" value="2"/>
</dbReference>
<dbReference type="Proteomes" id="UP001500841">
    <property type="component" value="Unassembled WGS sequence"/>
</dbReference>
<evidence type="ECO:0000256" key="3">
    <source>
        <dbReference type="PROSITE-ProRule" id="PRU00339"/>
    </source>
</evidence>
<reference evidence="6" key="1">
    <citation type="journal article" date="2019" name="Int. J. Syst. Evol. Microbiol.">
        <title>The Global Catalogue of Microorganisms (GCM) 10K type strain sequencing project: providing services to taxonomists for standard genome sequencing and annotation.</title>
        <authorList>
            <consortium name="The Broad Institute Genomics Platform"/>
            <consortium name="The Broad Institute Genome Sequencing Center for Infectious Disease"/>
            <person name="Wu L."/>
            <person name="Ma J."/>
        </authorList>
    </citation>
    <scope>NUCLEOTIDE SEQUENCE [LARGE SCALE GENOMIC DNA]</scope>
    <source>
        <strain evidence="6">JCM 17085</strain>
    </source>
</reference>
<sequence>MKLKFLLAGLLSVASTATFAQKWRVNSAKEKYDDYLKLNTNKATYAEADKTLLDAKTLVDQSLTNKTSVAMPLTYAVRAAIYATLSMRDTVKAKTLPLFNTADSALVKAKEMDPNGENKTLIEDAAKNLSQYRLNEGVAEFAAKNYGAAYKDFNYYQTLFPKDSTALFYTGLAAAANNDYANALSSYQKLLPMQFSRNPIVYLSMSDIYLKQKDTVNSLKIASDGVARYPNNPDLRKREIEISLVTGKAEEILGKVEAAIAADPKNKQLYYYAGLTYSSSGSAVRDDLEKAKKDKKDAATIAALQAKKDGFYAKAVDMYKKALEIDPNYFEATLNLGTVLLSPAIDMHNDAGQLPPSKQKEYTALQAKAATQFELAKPYVLKAVELSPNNKDALGNLRNYYVGAGDMAKATETTQKINALK</sequence>
<dbReference type="PANTHER" id="PTHR44858">
    <property type="entry name" value="TETRATRICOPEPTIDE REPEAT PROTEIN 6"/>
    <property type="match status" value="1"/>
</dbReference>
<dbReference type="PANTHER" id="PTHR44858:SF1">
    <property type="entry name" value="UDP-N-ACETYLGLUCOSAMINE--PEPTIDE N-ACETYLGLUCOSAMINYLTRANSFERASE SPINDLY-RELATED"/>
    <property type="match status" value="1"/>
</dbReference>
<accession>A0ABP7WIY9</accession>
<feature type="signal peptide" evidence="4">
    <location>
        <begin position="1"/>
        <end position="20"/>
    </location>
</feature>
<name>A0ABP7WIY9_9SPHI</name>
<evidence type="ECO:0000313" key="5">
    <source>
        <dbReference type="EMBL" id="GAA4090089.1"/>
    </source>
</evidence>
<comment type="caution">
    <text evidence="5">The sequence shown here is derived from an EMBL/GenBank/DDBJ whole genome shotgun (WGS) entry which is preliminary data.</text>
</comment>
<dbReference type="InterPro" id="IPR019734">
    <property type="entry name" value="TPR_rpt"/>
</dbReference>
<keyword evidence="4" id="KW-0732">Signal</keyword>
<gene>
    <name evidence="5" type="ORF">GCM10022392_09480</name>
</gene>
<evidence type="ECO:0000256" key="2">
    <source>
        <dbReference type="ARBA" id="ARBA00022803"/>
    </source>
</evidence>
<organism evidence="5 6">
    <name type="scientific">Mucilaginibacter panaciglaebae</name>
    <dbReference type="NCBI Taxonomy" id="502331"/>
    <lineage>
        <taxon>Bacteria</taxon>
        <taxon>Pseudomonadati</taxon>
        <taxon>Bacteroidota</taxon>
        <taxon>Sphingobacteriia</taxon>
        <taxon>Sphingobacteriales</taxon>
        <taxon>Sphingobacteriaceae</taxon>
        <taxon>Mucilaginibacter</taxon>
    </lineage>
</organism>
<dbReference type="RefSeq" id="WP_345101311.1">
    <property type="nucleotide sequence ID" value="NZ_BAABCV010000003.1"/>
</dbReference>
<dbReference type="PROSITE" id="PS50005">
    <property type="entry name" value="TPR"/>
    <property type="match status" value="1"/>
</dbReference>
<keyword evidence="6" id="KW-1185">Reference proteome</keyword>
<evidence type="ECO:0000256" key="1">
    <source>
        <dbReference type="ARBA" id="ARBA00022737"/>
    </source>
</evidence>